<evidence type="ECO:0000256" key="1">
    <source>
        <dbReference type="SAM" id="MobiDB-lite"/>
    </source>
</evidence>
<evidence type="ECO:0000313" key="2">
    <source>
        <dbReference type="EMBL" id="KAK0456998.1"/>
    </source>
</evidence>
<proteinExistence type="predicted"/>
<protein>
    <submittedName>
        <fullName evidence="2">Uncharacterized protein</fullName>
    </submittedName>
</protein>
<dbReference type="AlphaFoldDB" id="A0AA39K9Z6"/>
<evidence type="ECO:0000313" key="3">
    <source>
        <dbReference type="Proteomes" id="UP001175226"/>
    </source>
</evidence>
<sequence length="297" mass="33070">MLARTILMSHGSTIFGSTRNRLFVPPCLPVNNSQFPVPNPTTPFWSIPALPIQKEGSSAALPACVDVVIIGPGITSTAFVRTLLDVDGSLEVVVLELDLKKKHDADGRKEEGLTEESQCRKVDTYDVYFDKDVFEGAKEKLGCYLEELPSEKGGWGTMDGPAGIQLADGVCEFISTTGGATIKVAQDVLFILAIHAHTLSLHPRQHRPHTPRRYSRQTYRPRYQWMDVPPPRADARKDRSRTWTYVRTACRNSGWLGTRFQSCMPTPFRSSTRGPFPRSNNPPQSTLFPQTCPTPLK</sequence>
<accession>A0AA39K9Z6</accession>
<reference evidence="2" key="1">
    <citation type="submission" date="2023-06" db="EMBL/GenBank/DDBJ databases">
        <authorList>
            <consortium name="Lawrence Berkeley National Laboratory"/>
            <person name="Ahrendt S."/>
            <person name="Sahu N."/>
            <person name="Indic B."/>
            <person name="Wong-Bajracharya J."/>
            <person name="Merenyi Z."/>
            <person name="Ke H.-M."/>
            <person name="Monk M."/>
            <person name="Kocsube S."/>
            <person name="Drula E."/>
            <person name="Lipzen A."/>
            <person name="Balint B."/>
            <person name="Henrissat B."/>
            <person name="Andreopoulos B."/>
            <person name="Martin F.M."/>
            <person name="Harder C.B."/>
            <person name="Rigling D."/>
            <person name="Ford K.L."/>
            <person name="Foster G.D."/>
            <person name="Pangilinan J."/>
            <person name="Papanicolaou A."/>
            <person name="Barry K."/>
            <person name="LaButti K."/>
            <person name="Viragh M."/>
            <person name="Koriabine M."/>
            <person name="Yan M."/>
            <person name="Riley R."/>
            <person name="Champramary S."/>
            <person name="Plett K.L."/>
            <person name="Tsai I.J."/>
            <person name="Slot J."/>
            <person name="Sipos G."/>
            <person name="Plett J."/>
            <person name="Nagy L.G."/>
            <person name="Grigoriev I.V."/>
        </authorList>
    </citation>
    <scope>NUCLEOTIDE SEQUENCE</scope>
    <source>
        <strain evidence="2">FPL87.14</strain>
    </source>
</reference>
<feature type="region of interest" description="Disordered" evidence="1">
    <location>
        <begin position="266"/>
        <end position="297"/>
    </location>
</feature>
<organism evidence="2 3">
    <name type="scientific">Armillaria borealis</name>
    <dbReference type="NCBI Taxonomy" id="47425"/>
    <lineage>
        <taxon>Eukaryota</taxon>
        <taxon>Fungi</taxon>
        <taxon>Dikarya</taxon>
        <taxon>Basidiomycota</taxon>
        <taxon>Agaricomycotina</taxon>
        <taxon>Agaricomycetes</taxon>
        <taxon>Agaricomycetidae</taxon>
        <taxon>Agaricales</taxon>
        <taxon>Marasmiineae</taxon>
        <taxon>Physalacriaceae</taxon>
        <taxon>Armillaria</taxon>
    </lineage>
</organism>
<comment type="caution">
    <text evidence="2">The sequence shown here is derived from an EMBL/GenBank/DDBJ whole genome shotgun (WGS) entry which is preliminary data.</text>
</comment>
<dbReference type="EMBL" id="JAUEPT010000001">
    <property type="protein sequence ID" value="KAK0456998.1"/>
    <property type="molecule type" value="Genomic_DNA"/>
</dbReference>
<gene>
    <name evidence="2" type="ORF">EV421DRAFT_2029382</name>
</gene>
<dbReference type="Proteomes" id="UP001175226">
    <property type="component" value="Unassembled WGS sequence"/>
</dbReference>
<name>A0AA39K9Z6_9AGAR</name>
<keyword evidence="3" id="KW-1185">Reference proteome</keyword>